<dbReference type="InterPro" id="IPR027417">
    <property type="entry name" value="P-loop_NTPase"/>
</dbReference>
<dbReference type="Pfam" id="PF02407">
    <property type="entry name" value="Viral_Rep"/>
    <property type="match status" value="1"/>
</dbReference>
<evidence type="ECO:0000313" key="19">
    <source>
        <dbReference type="EMBL" id="AUM61918.1"/>
    </source>
</evidence>
<protein>
    <recommendedName>
        <fullName evidence="15">ATP-dependent helicase Rep</fullName>
    </recommendedName>
    <alternativeName>
        <fullName evidence="16">RepP</fullName>
    </alternativeName>
</protein>
<evidence type="ECO:0000256" key="13">
    <source>
        <dbReference type="ARBA" id="ARBA00023125"/>
    </source>
</evidence>
<organism evidence="19">
    <name type="scientific">uncultured virus</name>
    <dbReference type="NCBI Taxonomy" id="340016"/>
    <lineage>
        <taxon>Viruses</taxon>
        <taxon>environmental samples</taxon>
    </lineage>
</organism>
<evidence type="ECO:0000259" key="18">
    <source>
        <dbReference type="PROSITE" id="PS52020"/>
    </source>
</evidence>
<sequence>MFKTNKVVAAKKDSPARSWLCTLNNPGDCSLAKIHELTGAVFTVGQLEKGENGTLHLQFFQNFKGPVRLSHYKKVLPAAHCEAAIGDKAREYCMKEDTRVEGPWEFGVKPVQRNSKADWEEVYLKAKRGRIEEIPADIRVRCYSQLKRIEKDHLEVKDAEDLRGVWIYGPSGVGKSWTARQKFPGAYPKLCNKWWDGYQGQANVIMDDIGLDHKCLGQQLKIWADRYGCILETKGGALGSAYKNFVVTSQYSIEEIWAGDEKTIEALRRRFKVTHIPWKIFSGPKAADPVLAEAAKDDPFVIDSFAIDREPLEDLRSRTSTDTEYLALLEP</sequence>
<evidence type="ECO:0000256" key="3">
    <source>
        <dbReference type="ARBA" id="ARBA00008545"/>
    </source>
</evidence>
<evidence type="ECO:0000256" key="1">
    <source>
        <dbReference type="ARBA" id="ARBA00001936"/>
    </source>
</evidence>
<evidence type="ECO:0000256" key="10">
    <source>
        <dbReference type="ARBA" id="ARBA00022759"/>
    </source>
</evidence>
<dbReference type="GO" id="GO:0006260">
    <property type="term" value="P:DNA replication"/>
    <property type="evidence" value="ECO:0007669"/>
    <property type="project" value="UniProtKB-KW"/>
</dbReference>
<keyword evidence="13" id="KW-0238">DNA-binding</keyword>
<keyword evidence="10" id="KW-0255">Endonuclease</keyword>
<dbReference type="PROSITE" id="PS52020">
    <property type="entry name" value="CRESS_DNA_REP"/>
    <property type="match status" value="1"/>
</dbReference>
<accession>A0A2K9LSR5</accession>
<evidence type="ECO:0000256" key="9">
    <source>
        <dbReference type="ARBA" id="ARBA00022741"/>
    </source>
</evidence>
<dbReference type="EMBL" id="KY487925">
    <property type="protein sequence ID" value="AUM61918.1"/>
    <property type="molecule type" value="Genomic_DNA"/>
</dbReference>
<dbReference type="GO" id="GO:0016787">
    <property type="term" value="F:hydrolase activity"/>
    <property type="evidence" value="ECO:0007669"/>
    <property type="project" value="UniProtKB-KW"/>
</dbReference>
<evidence type="ECO:0000256" key="17">
    <source>
        <dbReference type="ARBA" id="ARBA00049360"/>
    </source>
</evidence>
<name>A0A2K9LSR5_9VIRU</name>
<keyword evidence="12" id="KW-0190">Covalent protein-DNA linkage</keyword>
<evidence type="ECO:0000256" key="11">
    <source>
        <dbReference type="ARBA" id="ARBA00022801"/>
    </source>
</evidence>
<dbReference type="GO" id="GO:0042025">
    <property type="term" value="C:host cell nucleus"/>
    <property type="evidence" value="ECO:0007669"/>
    <property type="project" value="UniProtKB-SubCell"/>
</dbReference>
<dbReference type="Gene3D" id="3.40.1310.20">
    <property type="match status" value="1"/>
</dbReference>
<keyword evidence="5" id="KW-0548">Nucleotidyltransferase</keyword>
<dbReference type="InterPro" id="IPR049912">
    <property type="entry name" value="CRESS_DNA_REP"/>
</dbReference>
<evidence type="ECO:0000256" key="4">
    <source>
        <dbReference type="ARBA" id="ARBA00022679"/>
    </source>
</evidence>
<dbReference type="GO" id="GO:0003677">
    <property type="term" value="F:DNA binding"/>
    <property type="evidence" value="ECO:0007669"/>
    <property type="project" value="UniProtKB-KW"/>
</dbReference>
<keyword evidence="9" id="KW-0547">Nucleotide-binding</keyword>
<dbReference type="GO" id="GO:0046872">
    <property type="term" value="F:metal ion binding"/>
    <property type="evidence" value="ECO:0007669"/>
    <property type="project" value="UniProtKB-KW"/>
</dbReference>
<comment type="cofactor">
    <cofactor evidence="1">
        <name>Mn(2+)</name>
        <dbReference type="ChEBI" id="CHEBI:29035"/>
    </cofactor>
</comment>
<dbReference type="GO" id="GO:0003723">
    <property type="term" value="F:RNA binding"/>
    <property type="evidence" value="ECO:0007669"/>
    <property type="project" value="InterPro"/>
</dbReference>
<dbReference type="GO" id="GO:0000166">
    <property type="term" value="F:nucleotide binding"/>
    <property type="evidence" value="ECO:0007669"/>
    <property type="project" value="UniProtKB-KW"/>
</dbReference>
<dbReference type="GO" id="GO:0004519">
    <property type="term" value="F:endonuclease activity"/>
    <property type="evidence" value="ECO:0007669"/>
    <property type="project" value="UniProtKB-KW"/>
</dbReference>
<keyword evidence="7" id="KW-0540">Nuclease</keyword>
<keyword evidence="11" id="KW-0378">Hydrolase</keyword>
<evidence type="ECO:0000256" key="16">
    <source>
        <dbReference type="ARBA" id="ARBA00032243"/>
    </source>
</evidence>
<dbReference type="SUPFAM" id="SSF52540">
    <property type="entry name" value="P-loop containing nucleoside triphosphate hydrolases"/>
    <property type="match status" value="1"/>
</dbReference>
<gene>
    <name evidence="19" type="primary">Rep</name>
</gene>
<keyword evidence="4" id="KW-0808">Transferase</keyword>
<keyword evidence="14" id="KW-0511">Multifunctional enzyme</keyword>
<evidence type="ECO:0000256" key="5">
    <source>
        <dbReference type="ARBA" id="ARBA00022695"/>
    </source>
</evidence>
<evidence type="ECO:0000256" key="6">
    <source>
        <dbReference type="ARBA" id="ARBA00022705"/>
    </source>
</evidence>
<dbReference type="InterPro" id="IPR000605">
    <property type="entry name" value="Helicase_SF3_ssDNA/RNA_vir"/>
</dbReference>
<evidence type="ECO:0000256" key="14">
    <source>
        <dbReference type="ARBA" id="ARBA00023268"/>
    </source>
</evidence>
<dbReference type="Pfam" id="PF00910">
    <property type="entry name" value="RNA_helicase"/>
    <property type="match status" value="1"/>
</dbReference>
<dbReference type="GO" id="GO:0016779">
    <property type="term" value="F:nucleotidyltransferase activity"/>
    <property type="evidence" value="ECO:0007669"/>
    <property type="project" value="UniProtKB-KW"/>
</dbReference>
<evidence type="ECO:0000256" key="15">
    <source>
        <dbReference type="ARBA" id="ARBA00030754"/>
    </source>
</evidence>
<evidence type="ECO:0000256" key="7">
    <source>
        <dbReference type="ARBA" id="ARBA00022722"/>
    </source>
</evidence>
<proteinExistence type="inferred from homology"/>
<comment type="catalytic activity">
    <reaction evidence="17">
        <text>ATP + H2O = ADP + phosphate + H(+)</text>
        <dbReference type="Rhea" id="RHEA:13065"/>
        <dbReference type="ChEBI" id="CHEBI:15377"/>
        <dbReference type="ChEBI" id="CHEBI:15378"/>
        <dbReference type="ChEBI" id="CHEBI:30616"/>
        <dbReference type="ChEBI" id="CHEBI:43474"/>
        <dbReference type="ChEBI" id="CHEBI:456216"/>
    </reaction>
</comment>
<comment type="similarity">
    <text evidence="3">Belongs to the nanoviruses/circoviruses replication-associated protein family.</text>
</comment>
<evidence type="ECO:0000256" key="8">
    <source>
        <dbReference type="ARBA" id="ARBA00022723"/>
    </source>
</evidence>
<reference evidence="19" key="1">
    <citation type="submission" date="2017-01" db="EMBL/GenBank/DDBJ databases">
        <title>High-throughput sequencing uncovers low homogeneity in the biogeography of single-stranded DNA viruses.</title>
        <authorList>
            <person name="Pearson V.M."/>
            <person name="Rokyta D.R."/>
        </authorList>
    </citation>
    <scope>NUCLEOTIDE SEQUENCE</scope>
</reference>
<dbReference type="GO" id="GO:0003724">
    <property type="term" value="F:RNA helicase activity"/>
    <property type="evidence" value="ECO:0007669"/>
    <property type="project" value="InterPro"/>
</dbReference>
<keyword evidence="8" id="KW-0479">Metal-binding</keyword>
<feature type="domain" description="CRESS-DNA virus Rep endonuclease" evidence="18">
    <location>
        <begin position="13"/>
        <end position="109"/>
    </location>
</feature>
<evidence type="ECO:0000256" key="2">
    <source>
        <dbReference type="ARBA" id="ARBA00004147"/>
    </source>
</evidence>
<comment type="subcellular location">
    <subcellularLocation>
        <location evidence="2">Host nucleus</location>
    </subcellularLocation>
</comment>
<keyword evidence="6" id="KW-0235">DNA replication</keyword>
<evidence type="ECO:0000256" key="12">
    <source>
        <dbReference type="ARBA" id="ARBA00023124"/>
    </source>
</evidence>